<evidence type="ECO:0000256" key="2">
    <source>
        <dbReference type="ARBA" id="ARBA00009761"/>
    </source>
</evidence>
<dbReference type="KEGG" id="bbes:BESB_081400"/>
<name>A0A2A9M9E8_BESBE</name>
<dbReference type="Gene3D" id="2.40.50.140">
    <property type="entry name" value="Nucleic acid-binding proteins"/>
    <property type="match status" value="1"/>
</dbReference>
<organism evidence="4 5">
    <name type="scientific">Besnoitia besnoiti</name>
    <name type="common">Apicomplexan protozoan</name>
    <dbReference type="NCBI Taxonomy" id="94643"/>
    <lineage>
        <taxon>Eukaryota</taxon>
        <taxon>Sar</taxon>
        <taxon>Alveolata</taxon>
        <taxon>Apicomplexa</taxon>
        <taxon>Conoidasida</taxon>
        <taxon>Coccidia</taxon>
        <taxon>Eucoccidiorida</taxon>
        <taxon>Eimeriorina</taxon>
        <taxon>Sarcocystidae</taxon>
        <taxon>Besnoitia</taxon>
    </lineage>
</organism>
<gene>
    <name evidence="4" type="ORF">BESB_081400</name>
</gene>
<evidence type="ECO:0000256" key="3">
    <source>
        <dbReference type="ARBA" id="ARBA00023242"/>
    </source>
</evidence>
<proteinExistence type="inferred from homology"/>
<dbReference type="OrthoDB" id="188186at2759"/>
<accession>A0A2A9M9E8</accession>
<dbReference type="GeneID" id="40313066"/>
<reference evidence="4 5" key="1">
    <citation type="submission" date="2017-09" db="EMBL/GenBank/DDBJ databases">
        <title>Genome sequencing of Besnoitia besnoiti strain Bb-Ger1.</title>
        <authorList>
            <person name="Schares G."/>
            <person name="Venepally P."/>
            <person name="Lorenzi H.A."/>
        </authorList>
    </citation>
    <scope>NUCLEOTIDE SEQUENCE [LARGE SCALE GENOMIC DNA]</scope>
    <source>
        <strain evidence="4 5">Bb-Ger1</strain>
    </source>
</reference>
<dbReference type="InterPro" id="IPR013970">
    <property type="entry name" value="Rfa2"/>
</dbReference>
<dbReference type="EMBL" id="NWUJ01000009">
    <property type="protein sequence ID" value="PFH32941.1"/>
    <property type="molecule type" value="Genomic_DNA"/>
</dbReference>
<dbReference type="Proteomes" id="UP000224006">
    <property type="component" value="Chromosome VIII"/>
</dbReference>
<keyword evidence="5" id="KW-1185">Reference proteome</keyword>
<dbReference type="InterPro" id="IPR012340">
    <property type="entry name" value="NA-bd_OB-fold"/>
</dbReference>
<dbReference type="RefSeq" id="XP_029216950.1">
    <property type="nucleotide sequence ID" value="XM_029366490.1"/>
</dbReference>
<dbReference type="VEuPathDB" id="ToxoDB:BESB_081400"/>
<protein>
    <submittedName>
        <fullName evidence="4">Replication factor a protein 3 protein</fullName>
    </submittedName>
</protein>
<dbReference type="GO" id="GO:0006260">
    <property type="term" value="P:DNA replication"/>
    <property type="evidence" value="ECO:0007669"/>
    <property type="project" value="InterPro"/>
</dbReference>
<comment type="caution">
    <text evidence="4">The sequence shown here is derived from an EMBL/GenBank/DDBJ whole genome shotgun (WGS) entry which is preliminary data.</text>
</comment>
<evidence type="ECO:0000256" key="1">
    <source>
        <dbReference type="ARBA" id="ARBA00004123"/>
    </source>
</evidence>
<dbReference type="GO" id="GO:0006281">
    <property type="term" value="P:DNA repair"/>
    <property type="evidence" value="ECO:0007669"/>
    <property type="project" value="InterPro"/>
</dbReference>
<dbReference type="Pfam" id="PF08661">
    <property type="entry name" value="Rep_fac-A_3"/>
    <property type="match status" value="1"/>
</dbReference>
<dbReference type="GO" id="GO:0031981">
    <property type="term" value="C:nuclear lumen"/>
    <property type="evidence" value="ECO:0007669"/>
    <property type="project" value="UniProtKB-ARBA"/>
</dbReference>
<keyword evidence="3" id="KW-0539">Nucleus</keyword>
<comment type="subcellular location">
    <subcellularLocation>
        <location evidence="1">Nucleus</location>
    </subcellularLocation>
</comment>
<dbReference type="GO" id="GO:0006310">
    <property type="term" value="P:DNA recombination"/>
    <property type="evidence" value="ECO:0007669"/>
    <property type="project" value="InterPro"/>
</dbReference>
<evidence type="ECO:0000313" key="5">
    <source>
        <dbReference type="Proteomes" id="UP000224006"/>
    </source>
</evidence>
<comment type="similarity">
    <text evidence="2">Belongs to the replication factor A protein 3 family.</text>
</comment>
<dbReference type="SUPFAM" id="SSF50249">
    <property type="entry name" value="Nucleic acid-binding proteins"/>
    <property type="match status" value="1"/>
</dbReference>
<dbReference type="AlphaFoldDB" id="A0A2A9M9E8"/>
<sequence>MAPAVYCRSLPFAHLAQHVGATVSLTGRVKQVEEGIVILQTCDGSCVKCQLATEAPPCKFLKVTGRVQENLTLVQHENHVLVPLGDELDMGLARDVAYVTKHPLFSTLFEAVA</sequence>
<evidence type="ECO:0000313" key="4">
    <source>
        <dbReference type="EMBL" id="PFH32941.1"/>
    </source>
</evidence>
<dbReference type="GO" id="GO:0003677">
    <property type="term" value="F:DNA binding"/>
    <property type="evidence" value="ECO:0007669"/>
    <property type="project" value="InterPro"/>
</dbReference>